<comment type="caution">
    <text evidence="2">The sequence shown here is derived from an EMBL/GenBank/DDBJ whole genome shotgun (WGS) entry which is preliminary data.</text>
</comment>
<proteinExistence type="predicted"/>
<dbReference type="InterPro" id="IPR010466">
    <property type="entry name" value="DUF1058"/>
</dbReference>
<evidence type="ECO:0000256" key="1">
    <source>
        <dbReference type="SAM" id="SignalP"/>
    </source>
</evidence>
<dbReference type="AlphaFoldDB" id="A0A967EH39"/>
<evidence type="ECO:0000313" key="2">
    <source>
        <dbReference type="EMBL" id="NHQ75751.1"/>
    </source>
</evidence>
<accession>A0A967EH39</accession>
<dbReference type="Proteomes" id="UP000639775">
    <property type="component" value="Unassembled WGS sequence"/>
</dbReference>
<name>A0A967EH39_9RHOB</name>
<keyword evidence="3" id="KW-1185">Reference proteome</keyword>
<sequence length="168" mass="18898">MKSVLSRFSVVIMLAIFALPDIAATQERGPVTNLPIPRFVSMKANEANIRRGPSLTHRIDWVFKRKDIPLEITAEHGHWRRVRDRDGAGGWVHYSLLSGVRTAIIEKDMLDLLSRPQDNAMVVARLELGVIARISSCDVSWCEVSAGGYEGWARKAHLWGVRPQETLD</sequence>
<organism evidence="2 3">
    <name type="scientific">Roseovarius gahaiensis</name>
    <dbReference type="NCBI Taxonomy" id="2716691"/>
    <lineage>
        <taxon>Bacteria</taxon>
        <taxon>Pseudomonadati</taxon>
        <taxon>Pseudomonadota</taxon>
        <taxon>Alphaproteobacteria</taxon>
        <taxon>Rhodobacterales</taxon>
        <taxon>Roseobacteraceae</taxon>
        <taxon>Roseovarius</taxon>
    </lineage>
</organism>
<gene>
    <name evidence="2" type="ORF">HAT86_14955</name>
</gene>
<feature type="chain" id="PRO_5038022746" evidence="1">
    <location>
        <begin position="24"/>
        <end position="168"/>
    </location>
</feature>
<evidence type="ECO:0000313" key="3">
    <source>
        <dbReference type="Proteomes" id="UP000639775"/>
    </source>
</evidence>
<dbReference type="Gene3D" id="2.30.30.40">
    <property type="entry name" value="SH3 Domains"/>
    <property type="match status" value="1"/>
</dbReference>
<dbReference type="EMBL" id="JAAORB010000045">
    <property type="protein sequence ID" value="NHQ75751.1"/>
    <property type="molecule type" value="Genomic_DNA"/>
</dbReference>
<feature type="signal peptide" evidence="1">
    <location>
        <begin position="1"/>
        <end position="23"/>
    </location>
</feature>
<keyword evidence="1" id="KW-0732">Signal</keyword>
<protein>
    <submittedName>
        <fullName evidence="2">Aspartyl-trna synthetase</fullName>
    </submittedName>
</protein>
<reference evidence="2" key="1">
    <citation type="submission" date="2020-03" db="EMBL/GenBank/DDBJ databases">
        <title>Roseovarius gahaiensis sp. nov., isolated from Gahai Saline Lake, China.</title>
        <authorList>
            <person name="Sun X."/>
        </authorList>
    </citation>
    <scope>NUCLEOTIDE SEQUENCE</scope>
    <source>
        <strain evidence="2">GH877</strain>
    </source>
</reference>
<dbReference type="Pfam" id="PF06347">
    <property type="entry name" value="SH3_4"/>
    <property type="match status" value="2"/>
</dbReference>